<protein>
    <submittedName>
        <fullName evidence="2">Uncharacterized protein</fullName>
    </submittedName>
</protein>
<dbReference type="AlphaFoldDB" id="A0A9D5A5N0"/>
<name>A0A9D5A5N0_PEA</name>
<evidence type="ECO:0000256" key="1">
    <source>
        <dbReference type="ARBA" id="ARBA00006024"/>
    </source>
</evidence>
<sequence length="201" mass="22793">MWNPIVEKVEDFTTAQMWFKAVAGVFEVHHISDVICMENYRVSISKKHQTDTEKSKSTSGDVTMTYLLPMRLATLPGEPPTIDDTDVDDWLPHFVILQVMSLLMSIAPKKAVIADTGEVVDVDKVKVNTVLSFPIAKLKDLPLSVGTINLNGKIIYFFYRLKYCISMMTIALYKDCVVVKIEKLAEEARNNKISTYRLIDK</sequence>
<dbReference type="EMBL" id="JAMSHJ010000006">
    <property type="protein sequence ID" value="KAI5396279.1"/>
    <property type="molecule type" value="Genomic_DNA"/>
</dbReference>
<dbReference type="Gramene" id="Psat06G0247200-T1">
    <property type="protein sequence ID" value="KAI5396279.1"/>
    <property type="gene ID" value="KIW84_062472"/>
</dbReference>
<gene>
    <name evidence="2" type="ORF">KIW84_062472</name>
</gene>
<accession>A0A9D5A5N0</accession>
<dbReference type="GO" id="GO:0022857">
    <property type="term" value="F:transmembrane transporter activity"/>
    <property type="evidence" value="ECO:0007669"/>
    <property type="project" value="TreeGrafter"/>
</dbReference>
<proteinExistence type="inferred from homology"/>
<dbReference type="GO" id="GO:0016020">
    <property type="term" value="C:membrane"/>
    <property type="evidence" value="ECO:0007669"/>
    <property type="project" value="TreeGrafter"/>
</dbReference>
<dbReference type="InterPro" id="IPR051014">
    <property type="entry name" value="Cation_Transport_ATPase_IB"/>
</dbReference>
<comment type="caution">
    <text evidence="2">The sequence shown here is derived from an EMBL/GenBank/DDBJ whole genome shotgun (WGS) entry which is preliminary data.</text>
</comment>
<keyword evidence="3" id="KW-1185">Reference proteome</keyword>
<evidence type="ECO:0000313" key="3">
    <source>
        <dbReference type="Proteomes" id="UP001058974"/>
    </source>
</evidence>
<dbReference type="PANTHER" id="PTHR48085">
    <property type="entry name" value="CADMIUM/ZINC-TRANSPORTING ATPASE HMA2-RELATED"/>
    <property type="match status" value="1"/>
</dbReference>
<organism evidence="2 3">
    <name type="scientific">Pisum sativum</name>
    <name type="common">Garden pea</name>
    <name type="synonym">Lathyrus oleraceus</name>
    <dbReference type="NCBI Taxonomy" id="3888"/>
    <lineage>
        <taxon>Eukaryota</taxon>
        <taxon>Viridiplantae</taxon>
        <taxon>Streptophyta</taxon>
        <taxon>Embryophyta</taxon>
        <taxon>Tracheophyta</taxon>
        <taxon>Spermatophyta</taxon>
        <taxon>Magnoliopsida</taxon>
        <taxon>eudicotyledons</taxon>
        <taxon>Gunneridae</taxon>
        <taxon>Pentapetalae</taxon>
        <taxon>rosids</taxon>
        <taxon>fabids</taxon>
        <taxon>Fabales</taxon>
        <taxon>Fabaceae</taxon>
        <taxon>Papilionoideae</taxon>
        <taxon>50 kb inversion clade</taxon>
        <taxon>NPAAA clade</taxon>
        <taxon>Hologalegina</taxon>
        <taxon>IRL clade</taxon>
        <taxon>Fabeae</taxon>
        <taxon>Lathyrus</taxon>
    </lineage>
</organism>
<dbReference type="Proteomes" id="UP001058974">
    <property type="component" value="Chromosome 6"/>
</dbReference>
<comment type="similarity">
    <text evidence="1">Belongs to the cation transport ATPase (P-type) (TC 3.A.3) family. Type IB subfamily.</text>
</comment>
<evidence type="ECO:0000313" key="2">
    <source>
        <dbReference type="EMBL" id="KAI5396279.1"/>
    </source>
</evidence>
<dbReference type="PANTHER" id="PTHR48085:SF5">
    <property type="entry name" value="CADMIUM_ZINC-TRANSPORTING ATPASE HMA4-RELATED"/>
    <property type="match status" value="1"/>
</dbReference>
<reference evidence="2 3" key="1">
    <citation type="journal article" date="2022" name="Nat. Genet.">
        <title>Improved pea reference genome and pan-genome highlight genomic features and evolutionary characteristics.</title>
        <authorList>
            <person name="Yang T."/>
            <person name="Liu R."/>
            <person name="Luo Y."/>
            <person name="Hu S."/>
            <person name="Wang D."/>
            <person name="Wang C."/>
            <person name="Pandey M.K."/>
            <person name="Ge S."/>
            <person name="Xu Q."/>
            <person name="Li N."/>
            <person name="Li G."/>
            <person name="Huang Y."/>
            <person name="Saxena R.K."/>
            <person name="Ji Y."/>
            <person name="Li M."/>
            <person name="Yan X."/>
            <person name="He Y."/>
            <person name="Liu Y."/>
            <person name="Wang X."/>
            <person name="Xiang C."/>
            <person name="Varshney R.K."/>
            <person name="Ding H."/>
            <person name="Gao S."/>
            <person name="Zong X."/>
        </authorList>
    </citation>
    <scope>NUCLEOTIDE SEQUENCE [LARGE SCALE GENOMIC DNA]</scope>
    <source>
        <strain evidence="2 3">cv. Zhongwan 6</strain>
    </source>
</reference>